<name>X1IUZ8_9ZZZZ</name>
<comment type="caution">
    <text evidence="1">The sequence shown here is derived from an EMBL/GenBank/DDBJ whole genome shotgun (WGS) entry which is preliminary data.</text>
</comment>
<organism evidence="1">
    <name type="scientific">marine sediment metagenome</name>
    <dbReference type="NCBI Taxonomy" id="412755"/>
    <lineage>
        <taxon>unclassified sequences</taxon>
        <taxon>metagenomes</taxon>
        <taxon>ecological metagenomes</taxon>
    </lineage>
</organism>
<sequence>AELISSLLALKKVTKKTLFLEMAISPFPNILWTISKNFKLRRITGRCYLRKIRGDRWSLMPNMQFIKALLGDKFNIIVLGKSSRYILLRCDVKT</sequence>
<protein>
    <submittedName>
        <fullName evidence="1">Uncharacterized protein</fullName>
    </submittedName>
</protein>
<accession>X1IUZ8</accession>
<feature type="non-terminal residue" evidence="1">
    <location>
        <position position="1"/>
    </location>
</feature>
<proteinExistence type="predicted"/>
<gene>
    <name evidence="1" type="ORF">S03H2_47208</name>
</gene>
<dbReference type="EMBL" id="BARU01029701">
    <property type="protein sequence ID" value="GAH69939.1"/>
    <property type="molecule type" value="Genomic_DNA"/>
</dbReference>
<evidence type="ECO:0000313" key="1">
    <source>
        <dbReference type="EMBL" id="GAH69939.1"/>
    </source>
</evidence>
<dbReference type="AlphaFoldDB" id="X1IUZ8"/>
<reference evidence="1" key="1">
    <citation type="journal article" date="2014" name="Front. Microbiol.">
        <title>High frequency of phylogenetically diverse reductive dehalogenase-homologous genes in deep subseafloor sedimentary metagenomes.</title>
        <authorList>
            <person name="Kawai M."/>
            <person name="Futagami T."/>
            <person name="Toyoda A."/>
            <person name="Takaki Y."/>
            <person name="Nishi S."/>
            <person name="Hori S."/>
            <person name="Arai W."/>
            <person name="Tsubouchi T."/>
            <person name="Morono Y."/>
            <person name="Uchiyama I."/>
            <person name="Ito T."/>
            <person name="Fujiyama A."/>
            <person name="Inagaki F."/>
            <person name="Takami H."/>
        </authorList>
    </citation>
    <scope>NUCLEOTIDE SEQUENCE</scope>
    <source>
        <strain evidence="1">Expedition CK06-06</strain>
    </source>
</reference>